<comment type="caution">
    <text evidence="2">The sequence shown here is derived from an EMBL/GenBank/DDBJ whole genome shotgun (WGS) entry which is preliminary data.</text>
</comment>
<evidence type="ECO:0000313" key="3">
    <source>
        <dbReference type="Proteomes" id="UP001054945"/>
    </source>
</evidence>
<dbReference type="EMBL" id="BPLR01014519">
    <property type="protein sequence ID" value="GIY69318.1"/>
    <property type="molecule type" value="Genomic_DNA"/>
</dbReference>
<name>A0AAV4VIH4_CAEEX</name>
<reference evidence="2 3" key="1">
    <citation type="submission" date="2021-06" db="EMBL/GenBank/DDBJ databases">
        <title>Caerostris extrusa draft genome.</title>
        <authorList>
            <person name="Kono N."/>
            <person name="Arakawa K."/>
        </authorList>
    </citation>
    <scope>NUCLEOTIDE SEQUENCE [LARGE SCALE GENOMIC DNA]</scope>
</reference>
<keyword evidence="2" id="KW-0675">Receptor</keyword>
<sequence length="110" mass="12389">MAPIPVIATINPFGTSFFIGFQEYPDISFSFSFTQTSDMHFKLLPELIMQSSLIDSRAQEPLKTRDMTRNTVISNEDKPGYKSNPLHSYGPHFIKTSTTLSQVAEIETVL</sequence>
<dbReference type="AlphaFoldDB" id="A0AAV4VIH4"/>
<accession>A0AAV4VIH4</accession>
<feature type="region of interest" description="Disordered" evidence="1">
    <location>
        <begin position="60"/>
        <end position="84"/>
    </location>
</feature>
<proteinExistence type="predicted"/>
<protein>
    <submittedName>
        <fullName evidence="2">Glutamate receptor ionotropic, NMDA 2B</fullName>
    </submittedName>
</protein>
<keyword evidence="3" id="KW-1185">Reference proteome</keyword>
<dbReference type="Proteomes" id="UP001054945">
    <property type="component" value="Unassembled WGS sequence"/>
</dbReference>
<evidence type="ECO:0000256" key="1">
    <source>
        <dbReference type="SAM" id="MobiDB-lite"/>
    </source>
</evidence>
<evidence type="ECO:0000313" key="2">
    <source>
        <dbReference type="EMBL" id="GIY69318.1"/>
    </source>
</evidence>
<gene>
    <name evidence="2" type="primary">Grin2b_2</name>
    <name evidence="2" type="ORF">CEXT_548731</name>
</gene>
<organism evidence="2 3">
    <name type="scientific">Caerostris extrusa</name>
    <name type="common">Bark spider</name>
    <name type="synonym">Caerostris bankana</name>
    <dbReference type="NCBI Taxonomy" id="172846"/>
    <lineage>
        <taxon>Eukaryota</taxon>
        <taxon>Metazoa</taxon>
        <taxon>Ecdysozoa</taxon>
        <taxon>Arthropoda</taxon>
        <taxon>Chelicerata</taxon>
        <taxon>Arachnida</taxon>
        <taxon>Araneae</taxon>
        <taxon>Araneomorphae</taxon>
        <taxon>Entelegynae</taxon>
        <taxon>Araneoidea</taxon>
        <taxon>Araneidae</taxon>
        <taxon>Caerostris</taxon>
    </lineage>
</organism>